<feature type="non-terminal residue" evidence="1">
    <location>
        <position position="1"/>
    </location>
</feature>
<dbReference type="Proteomes" id="UP000789920">
    <property type="component" value="Unassembled WGS sequence"/>
</dbReference>
<evidence type="ECO:0000313" key="2">
    <source>
        <dbReference type="Proteomes" id="UP000789920"/>
    </source>
</evidence>
<name>A0ACA9KWT6_9GLOM</name>
<dbReference type="EMBL" id="CAJVQC010001450">
    <property type="protein sequence ID" value="CAG8494552.1"/>
    <property type="molecule type" value="Genomic_DNA"/>
</dbReference>
<evidence type="ECO:0000313" key="1">
    <source>
        <dbReference type="EMBL" id="CAG8494552.1"/>
    </source>
</evidence>
<keyword evidence="2" id="KW-1185">Reference proteome</keyword>
<gene>
    <name evidence="1" type="ORF">RPERSI_LOCUS1542</name>
</gene>
<protein>
    <submittedName>
        <fullName evidence="1">32933_t:CDS:1</fullName>
    </submittedName>
</protein>
<organism evidence="1 2">
    <name type="scientific">Racocetra persica</name>
    <dbReference type="NCBI Taxonomy" id="160502"/>
    <lineage>
        <taxon>Eukaryota</taxon>
        <taxon>Fungi</taxon>
        <taxon>Fungi incertae sedis</taxon>
        <taxon>Mucoromycota</taxon>
        <taxon>Glomeromycotina</taxon>
        <taxon>Glomeromycetes</taxon>
        <taxon>Diversisporales</taxon>
        <taxon>Gigasporaceae</taxon>
        <taxon>Racocetra</taxon>
    </lineage>
</organism>
<accession>A0ACA9KWT6</accession>
<reference evidence="1" key="1">
    <citation type="submission" date="2021-06" db="EMBL/GenBank/DDBJ databases">
        <authorList>
            <person name="Kallberg Y."/>
            <person name="Tangrot J."/>
            <person name="Rosling A."/>
        </authorList>
    </citation>
    <scope>NUCLEOTIDE SEQUENCE</scope>
    <source>
        <strain evidence="1">MA461A</strain>
    </source>
</reference>
<comment type="caution">
    <text evidence="1">The sequence shown here is derived from an EMBL/GenBank/DDBJ whole genome shotgun (WGS) entry which is preliminary data.</text>
</comment>
<proteinExistence type="predicted"/>
<sequence length="63" mass="7433">TTTPTKKAYHKDGDTNDKNFTTKKDYTPTKKAHHKDVERKKKKQQVNLIKKNQTKKLKAYTRS</sequence>